<comment type="caution">
    <text evidence="2">The sequence shown here is derived from an EMBL/GenBank/DDBJ whole genome shotgun (WGS) entry which is preliminary data.</text>
</comment>
<dbReference type="InterPro" id="IPR046151">
    <property type="entry name" value="DUF6153"/>
</dbReference>
<feature type="transmembrane region" description="Helical" evidence="1">
    <location>
        <begin position="90"/>
        <end position="111"/>
    </location>
</feature>
<reference evidence="2 3" key="1">
    <citation type="submission" date="2020-10" db="EMBL/GenBank/DDBJ databases">
        <title>Sequencing the genomes of 1000 actinobacteria strains.</title>
        <authorList>
            <person name="Klenk H.-P."/>
        </authorList>
    </citation>
    <scope>NUCLEOTIDE SEQUENCE [LARGE SCALE GENOMIC DNA]</scope>
    <source>
        <strain evidence="2 3">DSM 46661</strain>
    </source>
</reference>
<keyword evidence="3" id="KW-1185">Reference proteome</keyword>
<evidence type="ECO:0000313" key="2">
    <source>
        <dbReference type="EMBL" id="MBE1575393.1"/>
    </source>
</evidence>
<protein>
    <submittedName>
        <fullName evidence="2">Uncharacterized protein</fullName>
    </submittedName>
</protein>
<organism evidence="2 3">
    <name type="scientific">Amycolatopsis roodepoortensis</name>
    <dbReference type="NCBI Taxonomy" id="700274"/>
    <lineage>
        <taxon>Bacteria</taxon>
        <taxon>Bacillati</taxon>
        <taxon>Actinomycetota</taxon>
        <taxon>Actinomycetes</taxon>
        <taxon>Pseudonocardiales</taxon>
        <taxon>Pseudonocardiaceae</taxon>
        <taxon>Amycolatopsis</taxon>
    </lineage>
</organism>
<dbReference type="Proteomes" id="UP000656548">
    <property type="component" value="Unassembled WGS sequence"/>
</dbReference>
<accession>A0ABR9L3V4</accession>
<evidence type="ECO:0000256" key="1">
    <source>
        <dbReference type="SAM" id="Phobius"/>
    </source>
</evidence>
<gene>
    <name evidence="2" type="ORF">H4W30_002440</name>
</gene>
<dbReference type="EMBL" id="JADBEJ010000004">
    <property type="protein sequence ID" value="MBE1575393.1"/>
    <property type="molecule type" value="Genomic_DNA"/>
</dbReference>
<evidence type="ECO:0000313" key="3">
    <source>
        <dbReference type="Proteomes" id="UP000656548"/>
    </source>
</evidence>
<proteinExistence type="predicted"/>
<keyword evidence="1" id="KW-0812">Transmembrane</keyword>
<name>A0ABR9L3V4_9PSEU</name>
<dbReference type="Pfam" id="PF19650">
    <property type="entry name" value="DUF6153"/>
    <property type="match status" value="1"/>
</dbReference>
<keyword evidence="1" id="KW-1133">Transmembrane helix</keyword>
<sequence length="149" mass="15537">MTRTARQTTAVRGQLARLVAVLAVLAGVAFAVGLQCTEGMAMPMAHGMGQVETHIACDFAASHEGSSTEMRVAAAPCAAESGGMLDHQGLGGTLATCLALLFAVVAAVAALPPSRLRRLMTASRRVRVVVAPAVWSRTPRLEELCLLRT</sequence>
<dbReference type="RefSeq" id="WP_192742915.1">
    <property type="nucleotide sequence ID" value="NZ_JADBEJ010000004.1"/>
</dbReference>
<keyword evidence="1" id="KW-0472">Membrane</keyword>